<keyword evidence="6 8" id="KW-0808">Transferase</keyword>
<dbReference type="Gene3D" id="3.90.105.10">
    <property type="entry name" value="Molybdopterin biosynthesis moea protein, domain 2"/>
    <property type="match status" value="1"/>
</dbReference>
<accession>A0A844XZ26</accession>
<protein>
    <recommendedName>
        <fullName evidence="6">Molybdopterin molybdenumtransferase</fullName>
        <ecNumber evidence="6">2.10.1.1</ecNumber>
    </recommendedName>
</protein>
<dbReference type="InterPro" id="IPR036425">
    <property type="entry name" value="MoaB/Mog-like_dom_sf"/>
</dbReference>
<dbReference type="Proteomes" id="UP000444185">
    <property type="component" value="Unassembled WGS sequence"/>
</dbReference>
<comment type="function">
    <text evidence="1 6">Catalyzes the insertion of molybdate into adenylated molybdopterin with the concomitant release of AMP.</text>
</comment>
<comment type="cofactor">
    <cofactor evidence="6">
        <name>Mg(2+)</name>
        <dbReference type="ChEBI" id="CHEBI:18420"/>
    </cofactor>
</comment>
<dbReference type="EMBL" id="WTYF01000004">
    <property type="protein sequence ID" value="MXO50826.1"/>
    <property type="molecule type" value="Genomic_DNA"/>
</dbReference>
<dbReference type="RefSeq" id="WP_160607389.1">
    <property type="nucleotide sequence ID" value="NZ_WTYF01000004.1"/>
</dbReference>
<dbReference type="OrthoDB" id="9804758at2"/>
<keyword evidence="9" id="KW-1185">Reference proteome</keyword>
<dbReference type="GO" id="GO:0061599">
    <property type="term" value="F:molybdopterin molybdotransferase activity"/>
    <property type="evidence" value="ECO:0007669"/>
    <property type="project" value="UniProtKB-UniRule"/>
</dbReference>
<evidence type="ECO:0000256" key="6">
    <source>
        <dbReference type="RuleBase" id="RU365090"/>
    </source>
</evidence>
<evidence type="ECO:0000256" key="1">
    <source>
        <dbReference type="ARBA" id="ARBA00002901"/>
    </source>
</evidence>
<evidence type="ECO:0000259" key="7">
    <source>
        <dbReference type="SMART" id="SM00852"/>
    </source>
</evidence>
<organism evidence="8 9">
    <name type="scientific">Qipengyuania gaetbuli</name>
    <dbReference type="NCBI Taxonomy" id="266952"/>
    <lineage>
        <taxon>Bacteria</taxon>
        <taxon>Pseudomonadati</taxon>
        <taxon>Pseudomonadota</taxon>
        <taxon>Alphaproteobacteria</taxon>
        <taxon>Sphingomonadales</taxon>
        <taxon>Erythrobacteraceae</taxon>
        <taxon>Qipengyuania</taxon>
    </lineage>
</organism>
<dbReference type="InterPro" id="IPR036688">
    <property type="entry name" value="MoeA_C_domain_IV_sf"/>
</dbReference>
<comment type="pathway">
    <text evidence="2 6">Cofactor biosynthesis; molybdopterin biosynthesis.</text>
</comment>
<feature type="domain" description="MoaB/Mog" evidence="7">
    <location>
        <begin position="174"/>
        <end position="313"/>
    </location>
</feature>
<name>A0A844XZ26_9SPHN</name>
<comment type="similarity">
    <text evidence="3 6">Belongs to the MoeA family.</text>
</comment>
<dbReference type="SUPFAM" id="SSF53218">
    <property type="entry name" value="Molybdenum cofactor biosynthesis proteins"/>
    <property type="match status" value="1"/>
</dbReference>
<evidence type="ECO:0000256" key="2">
    <source>
        <dbReference type="ARBA" id="ARBA00005046"/>
    </source>
</evidence>
<evidence type="ECO:0000313" key="8">
    <source>
        <dbReference type="EMBL" id="MXO50826.1"/>
    </source>
</evidence>
<evidence type="ECO:0000313" key="9">
    <source>
        <dbReference type="Proteomes" id="UP000444185"/>
    </source>
</evidence>
<comment type="caution">
    <text evidence="8">The sequence shown here is derived from an EMBL/GenBank/DDBJ whole genome shotgun (WGS) entry which is preliminary data.</text>
</comment>
<evidence type="ECO:0000256" key="3">
    <source>
        <dbReference type="ARBA" id="ARBA00010763"/>
    </source>
</evidence>
<proteinExistence type="inferred from homology"/>
<dbReference type="Gene3D" id="2.170.190.11">
    <property type="entry name" value="Molybdopterin biosynthesis moea protein, domain 3"/>
    <property type="match status" value="1"/>
</dbReference>
<dbReference type="PANTHER" id="PTHR10192:SF5">
    <property type="entry name" value="GEPHYRIN"/>
    <property type="match status" value="1"/>
</dbReference>
<dbReference type="Pfam" id="PF03454">
    <property type="entry name" value="MoeA_C"/>
    <property type="match status" value="1"/>
</dbReference>
<sequence length="394" mass="40440">MTSFDEALALLVGAVRPLPAESVPLEQAAGRFLAAPLHARSDAPSRAVSAMDGYAVTLENVEPDRWMSLAGESRPGLPDPGTLEPGTAMRIFTGAPLPAGADCVIMQEYAEREGGQVRFRSGFGPARHVRTAGSDFRAGDLLLAAGTSLAPRAMVAAASADRDTVEVSTTPKIAIIATGEELAAPGTAHLKAGAISESASYGVAAMCEAMGCEVVLRARGADRLELLEEVAAKALEAADCVVVTGGASVGDHDLAKPMFGKAGLDLVFAGVAIKPGKPVWFGRANGRLVMGLPGNPTSAMVTARLLLRPLLAAMQGGIPAAELRFVSMPLAASLPHAGDRETFVRATATLEGLVPVGNQESGAQAPLAAADWLIRRPAGSPVCNKGALVEALPF</sequence>
<dbReference type="Pfam" id="PF03453">
    <property type="entry name" value="MoeA_N"/>
    <property type="match status" value="1"/>
</dbReference>
<dbReference type="EC" id="2.10.1.1" evidence="6"/>
<dbReference type="GO" id="GO:0005829">
    <property type="term" value="C:cytosol"/>
    <property type="evidence" value="ECO:0007669"/>
    <property type="project" value="TreeGrafter"/>
</dbReference>
<keyword evidence="4 6" id="KW-0501">Molybdenum cofactor biosynthesis</keyword>
<keyword evidence="6" id="KW-0479">Metal-binding</keyword>
<dbReference type="Pfam" id="PF00994">
    <property type="entry name" value="MoCF_biosynth"/>
    <property type="match status" value="1"/>
</dbReference>
<dbReference type="Gene3D" id="3.40.980.10">
    <property type="entry name" value="MoaB/Mog-like domain"/>
    <property type="match status" value="1"/>
</dbReference>
<dbReference type="InterPro" id="IPR036135">
    <property type="entry name" value="MoeA_linker/N_sf"/>
</dbReference>
<dbReference type="AlphaFoldDB" id="A0A844XZ26"/>
<keyword evidence="6" id="KW-0500">Molybdenum</keyword>
<dbReference type="UniPathway" id="UPA00344"/>
<dbReference type="SMART" id="SM00852">
    <property type="entry name" value="MoCF_biosynth"/>
    <property type="match status" value="1"/>
</dbReference>
<gene>
    <name evidence="8" type="ORF">GRI42_05845</name>
</gene>
<reference evidence="8 9" key="1">
    <citation type="submission" date="2019-12" db="EMBL/GenBank/DDBJ databases">
        <title>Genomic-based taxomic classification of the family Erythrobacteraceae.</title>
        <authorList>
            <person name="Xu L."/>
        </authorList>
    </citation>
    <scope>NUCLEOTIDE SEQUENCE [LARGE SCALE GENOMIC DNA]</scope>
    <source>
        <strain evidence="8 9">DSM 16225</strain>
    </source>
</reference>
<evidence type="ECO:0000256" key="4">
    <source>
        <dbReference type="ARBA" id="ARBA00023150"/>
    </source>
</evidence>
<dbReference type="InterPro" id="IPR005111">
    <property type="entry name" value="MoeA_C_domain_IV"/>
</dbReference>
<dbReference type="CDD" id="cd00887">
    <property type="entry name" value="MoeA"/>
    <property type="match status" value="1"/>
</dbReference>
<dbReference type="InterPro" id="IPR005110">
    <property type="entry name" value="MoeA_linker/N"/>
</dbReference>
<evidence type="ECO:0000256" key="5">
    <source>
        <dbReference type="ARBA" id="ARBA00047317"/>
    </source>
</evidence>
<dbReference type="SUPFAM" id="SSF63867">
    <property type="entry name" value="MoeA C-terminal domain-like"/>
    <property type="match status" value="1"/>
</dbReference>
<dbReference type="SUPFAM" id="SSF63882">
    <property type="entry name" value="MoeA N-terminal region -like"/>
    <property type="match status" value="1"/>
</dbReference>
<dbReference type="PANTHER" id="PTHR10192">
    <property type="entry name" value="MOLYBDOPTERIN BIOSYNTHESIS PROTEIN"/>
    <property type="match status" value="1"/>
</dbReference>
<comment type="catalytic activity">
    <reaction evidence="5">
        <text>adenylyl-molybdopterin + molybdate = Mo-molybdopterin + AMP + H(+)</text>
        <dbReference type="Rhea" id="RHEA:35047"/>
        <dbReference type="ChEBI" id="CHEBI:15378"/>
        <dbReference type="ChEBI" id="CHEBI:36264"/>
        <dbReference type="ChEBI" id="CHEBI:62727"/>
        <dbReference type="ChEBI" id="CHEBI:71302"/>
        <dbReference type="ChEBI" id="CHEBI:456215"/>
        <dbReference type="EC" id="2.10.1.1"/>
    </reaction>
</comment>
<dbReference type="Gene3D" id="2.40.340.10">
    <property type="entry name" value="MoeA, C-terminal, domain IV"/>
    <property type="match status" value="1"/>
</dbReference>
<dbReference type="InterPro" id="IPR038987">
    <property type="entry name" value="MoeA-like"/>
</dbReference>
<dbReference type="InterPro" id="IPR001453">
    <property type="entry name" value="MoaB/Mog_dom"/>
</dbReference>
<keyword evidence="6" id="KW-0460">Magnesium</keyword>
<dbReference type="GO" id="GO:0006777">
    <property type="term" value="P:Mo-molybdopterin cofactor biosynthetic process"/>
    <property type="evidence" value="ECO:0007669"/>
    <property type="project" value="UniProtKB-UniRule"/>
</dbReference>
<dbReference type="GO" id="GO:0046872">
    <property type="term" value="F:metal ion binding"/>
    <property type="evidence" value="ECO:0007669"/>
    <property type="project" value="UniProtKB-UniRule"/>
</dbReference>